<dbReference type="InterPro" id="IPR028082">
    <property type="entry name" value="Peripla_BP_I"/>
</dbReference>
<organism evidence="5 6">
    <name type="scientific">Brevundimonas intermedia</name>
    <dbReference type="NCBI Taxonomy" id="74315"/>
    <lineage>
        <taxon>Bacteria</taxon>
        <taxon>Pseudomonadati</taxon>
        <taxon>Pseudomonadota</taxon>
        <taxon>Alphaproteobacteria</taxon>
        <taxon>Caulobacterales</taxon>
        <taxon>Caulobacteraceae</taxon>
        <taxon>Brevundimonas</taxon>
    </lineage>
</organism>
<evidence type="ECO:0000313" key="6">
    <source>
        <dbReference type="Proteomes" id="UP000298216"/>
    </source>
</evidence>
<reference evidence="5 6" key="1">
    <citation type="submission" date="2019-03" db="EMBL/GenBank/DDBJ databases">
        <title>Draft genome of Brevundimonas sp. a heavy metal resistant soil bacteria.</title>
        <authorList>
            <person name="Soto J."/>
        </authorList>
    </citation>
    <scope>NUCLEOTIDE SEQUENCE [LARGE SCALE GENOMIC DNA]</scope>
    <source>
        <strain evidence="5 6">B-10</strain>
    </source>
</reference>
<proteinExistence type="predicted"/>
<accession>A0A4Y9S1I3</accession>
<dbReference type="SUPFAM" id="SSF53822">
    <property type="entry name" value="Periplasmic binding protein-like I"/>
    <property type="match status" value="1"/>
</dbReference>
<dbReference type="RefSeq" id="WP_135193139.1">
    <property type="nucleotide sequence ID" value="NZ_SPVH01000001.1"/>
</dbReference>
<comment type="caution">
    <text evidence="5">The sequence shown here is derived from an EMBL/GenBank/DDBJ whole genome shotgun (WGS) entry which is preliminary data.</text>
</comment>
<dbReference type="InterPro" id="IPR000843">
    <property type="entry name" value="HTH_LacI"/>
</dbReference>
<dbReference type="OrthoDB" id="7170131at2"/>
<dbReference type="AlphaFoldDB" id="A0A4Y9S1I3"/>
<feature type="domain" description="HTH lacI-type" evidence="4">
    <location>
        <begin position="4"/>
        <end position="58"/>
    </location>
</feature>
<dbReference type="PROSITE" id="PS50932">
    <property type="entry name" value="HTH_LACI_2"/>
    <property type="match status" value="1"/>
</dbReference>
<evidence type="ECO:0000259" key="4">
    <source>
        <dbReference type="PROSITE" id="PS50932"/>
    </source>
</evidence>
<dbReference type="EMBL" id="SPVH01000001">
    <property type="protein sequence ID" value="TFW15142.1"/>
    <property type="molecule type" value="Genomic_DNA"/>
</dbReference>
<sequence>MTRPTIKDVASMAGVSVMTASRALNNQPYVSADAAQRVREAVEALGFRRNAFARGLPRAQSFIVLMLIGHGTSDLPGQFQRHAVERCRGLGRHLIVDRPPAGGGAVAYIEGLIDRLRPEGVLLWRPLADDLRVLAMLAGRSVPFVRIDADPALAGALVSIDHAQAMTTLLETVDAGAAAFVHSEADGWLARQRREAVQAAAKTVRLCPAPSGDFGAGLEWGRRLIAEDEPPALIVADHDELALGLLAAIKSQPPSRRPILACLEDSGSVSLVAPEIVRLVQPLEAMADIALGVLAQEDIAAPNRFLPLFSRSDGQ</sequence>
<dbReference type="PANTHER" id="PTHR30146">
    <property type="entry name" value="LACI-RELATED TRANSCRIPTIONAL REPRESSOR"/>
    <property type="match status" value="1"/>
</dbReference>
<dbReference type="PROSITE" id="PS00356">
    <property type="entry name" value="HTH_LACI_1"/>
    <property type="match status" value="1"/>
</dbReference>
<dbReference type="InterPro" id="IPR010982">
    <property type="entry name" value="Lambda_DNA-bd_dom_sf"/>
</dbReference>
<keyword evidence="6" id="KW-1185">Reference proteome</keyword>
<dbReference type="PANTHER" id="PTHR30146:SF153">
    <property type="entry name" value="LACTOSE OPERON REPRESSOR"/>
    <property type="match status" value="1"/>
</dbReference>
<dbReference type="Pfam" id="PF00356">
    <property type="entry name" value="LacI"/>
    <property type="match status" value="1"/>
</dbReference>
<dbReference type="GO" id="GO:0000976">
    <property type="term" value="F:transcription cis-regulatory region binding"/>
    <property type="evidence" value="ECO:0007669"/>
    <property type="project" value="TreeGrafter"/>
</dbReference>
<dbReference type="SUPFAM" id="SSF47413">
    <property type="entry name" value="lambda repressor-like DNA-binding domains"/>
    <property type="match status" value="1"/>
</dbReference>
<evidence type="ECO:0000313" key="5">
    <source>
        <dbReference type="EMBL" id="TFW15142.1"/>
    </source>
</evidence>
<dbReference type="CDD" id="cd01392">
    <property type="entry name" value="HTH_LacI"/>
    <property type="match status" value="1"/>
</dbReference>
<dbReference type="Gene3D" id="3.40.50.2300">
    <property type="match status" value="2"/>
</dbReference>
<gene>
    <name evidence="5" type="ORF">EGY25_00690</name>
</gene>
<keyword evidence="2" id="KW-0238">DNA-binding</keyword>
<evidence type="ECO:0000256" key="1">
    <source>
        <dbReference type="ARBA" id="ARBA00023015"/>
    </source>
</evidence>
<dbReference type="Gene3D" id="1.10.260.40">
    <property type="entry name" value="lambda repressor-like DNA-binding domains"/>
    <property type="match status" value="1"/>
</dbReference>
<keyword evidence="3" id="KW-0804">Transcription</keyword>
<keyword evidence="1" id="KW-0805">Transcription regulation</keyword>
<name>A0A4Y9S1I3_9CAUL</name>
<evidence type="ECO:0000256" key="2">
    <source>
        <dbReference type="ARBA" id="ARBA00023125"/>
    </source>
</evidence>
<dbReference type="SMART" id="SM00354">
    <property type="entry name" value="HTH_LACI"/>
    <property type="match status" value="1"/>
</dbReference>
<dbReference type="Proteomes" id="UP000298216">
    <property type="component" value="Unassembled WGS sequence"/>
</dbReference>
<protein>
    <submittedName>
        <fullName evidence="5">LacI family transcriptional regulator</fullName>
    </submittedName>
</protein>
<dbReference type="GO" id="GO:0003700">
    <property type="term" value="F:DNA-binding transcription factor activity"/>
    <property type="evidence" value="ECO:0007669"/>
    <property type="project" value="TreeGrafter"/>
</dbReference>
<evidence type="ECO:0000256" key="3">
    <source>
        <dbReference type="ARBA" id="ARBA00023163"/>
    </source>
</evidence>